<dbReference type="RefSeq" id="WP_344972381.1">
    <property type="nucleotide sequence ID" value="NZ_BAAAVI010000022.1"/>
</dbReference>
<dbReference type="PANTHER" id="PTHR43798:SF33">
    <property type="entry name" value="HYDROLASE, PUTATIVE (AFU_ORTHOLOGUE AFUA_2G14860)-RELATED"/>
    <property type="match status" value="1"/>
</dbReference>
<organism evidence="2 3">
    <name type="scientific">Streptosporangium fragile</name>
    <dbReference type="NCBI Taxonomy" id="46186"/>
    <lineage>
        <taxon>Bacteria</taxon>
        <taxon>Bacillati</taxon>
        <taxon>Actinomycetota</taxon>
        <taxon>Actinomycetes</taxon>
        <taxon>Streptosporangiales</taxon>
        <taxon>Streptosporangiaceae</taxon>
        <taxon>Streptosporangium</taxon>
    </lineage>
</organism>
<evidence type="ECO:0000313" key="2">
    <source>
        <dbReference type="EMBL" id="GAA2873537.1"/>
    </source>
</evidence>
<reference evidence="3" key="1">
    <citation type="journal article" date="2019" name="Int. J. Syst. Evol. Microbiol.">
        <title>The Global Catalogue of Microorganisms (GCM) 10K type strain sequencing project: providing services to taxonomists for standard genome sequencing and annotation.</title>
        <authorList>
            <consortium name="The Broad Institute Genomics Platform"/>
            <consortium name="The Broad Institute Genome Sequencing Center for Infectious Disease"/>
            <person name="Wu L."/>
            <person name="Ma J."/>
        </authorList>
    </citation>
    <scope>NUCLEOTIDE SEQUENCE [LARGE SCALE GENOMIC DNA]</scope>
    <source>
        <strain evidence="3">JCM 6242</strain>
    </source>
</reference>
<keyword evidence="3" id="KW-1185">Reference proteome</keyword>
<protein>
    <recommendedName>
        <fullName evidence="1">AB hydrolase-1 domain-containing protein</fullName>
    </recommendedName>
</protein>
<dbReference type="InterPro" id="IPR050266">
    <property type="entry name" value="AB_hydrolase_sf"/>
</dbReference>
<name>A0ABP6IDT0_9ACTN</name>
<dbReference type="InterPro" id="IPR029058">
    <property type="entry name" value="AB_hydrolase_fold"/>
</dbReference>
<dbReference type="Proteomes" id="UP001500831">
    <property type="component" value="Unassembled WGS sequence"/>
</dbReference>
<dbReference type="EMBL" id="BAAAVI010000022">
    <property type="protein sequence ID" value="GAA2873537.1"/>
    <property type="molecule type" value="Genomic_DNA"/>
</dbReference>
<feature type="domain" description="AB hydrolase-1" evidence="1">
    <location>
        <begin position="25"/>
        <end position="126"/>
    </location>
</feature>
<evidence type="ECO:0000259" key="1">
    <source>
        <dbReference type="Pfam" id="PF00561"/>
    </source>
</evidence>
<dbReference type="Pfam" id="PF00561">
    <property type="entry name" value="Abhydrolase_1"/>
    <property type="match status" value="1"/>
</dbReference>
<gene>
    <name evidence="2" type="ORF">GCM10010517_34080</name>
</gene>
<dbReference type="InterPro" id="IPR000073">
    <property type="entry name" value="AB_hydrolase_1"/>
</dbReference>
<sequence>MSQHDVTITDHPIPLAVRDHGGDGPPVLLLHGLGGTLDAWQEVTPPLTGAYRVVAMDLRGHGLSGDAPWEWDAVLDDIEAVADHLGLGAPAIVGHSLGGMLATLWAARHPECPAIVNLDGLRSAENEPANYPGMDPALVERELAQLKAMFDAQAAAMARPLPPGQVAALPPRAVTTSGGDSYLRPGPRLLAAVRYAPHFRDAIPSLPAVRCPALVVLPTQDPPGMPGSELMAALRRGIRRDLAPVTEAHPHIRVVELAASHNMVQEKPGDVARLITEFFERTWRSQRARA</sequence>
<evidence type="ECO:0000313" key="3">
    <source>
        <dbReference type="Proteomes" id="UP001500831"/>
    </source>
</evidence>
<dbReference type="PANTHER" id="PTHR43798">
    <property type="entry name" value="MONOACYLGLYCEROL LIPASE"/>
    <property type="match status" value="1"/>
</dbReference>
<dbReference type="SUPFAM" id="SSF53474">
    <property type="entry name" value="alpha/beta-Hydrolases"/>
    <property type="match status" value="1"/>
</dbReference>
<dbReference type="Gene3D" id="3.40.50.1820">
    <property type="entry name" value="alpha/beta hydrolase"/>
    <property type="match status" value="1"/>
</dbReference>
<comment type="caution">
    <text evidence="2">The sequence shown here is derived from an EMBL/GenBank/DDBJ whole genome shotgun (WGS) entry which is preliminary data.</text>
</comment>
<accession>A0ABP6IDT0</accession>
<proteinExistence type="predicted"/>